<protein>
    <submittedName>
        <fullName evidence="1">Uncharacterized protein</fullName>
    </submittedName>
</protein>
<dbReference type="EMBL" id="JAYMGO010000010">
    <property type="protein sequence ID" value="KAL1266880.1"/>
    <property type="molecule type" value="Genomic_DNA"/>
</dbReference>
<comment type="caution">
    <text evidence="1">The sequence shown here is derived from an EMBL/GenBank/DDBJ whole genome shotgun (WGS) entry which is preliminary data.</text>
</comment>
<proteinExistence type="predicted"/>
<evidence type="ECO:0000313" key="2">
    <source>
        <dbReference type="Proteomes" id="UP001558613"/>
    </source>
</evidence>
<evidence type="ECO:0000313" key="1">
    <source>
        <dbReference type="EMBL" id="KAL1266880.1"/>
    </source>
</evidence>
<gene>
    <name evidence="1" type="ORF">QQF64_002555</name>
</gene>
<reference evidence="1 2" key="1">
    <citation type="submission" date="2023-09" db="EMBL/GenBank/DDBJ databases">
        <authorList>
            <person name="Wang M."/>
        </authorList>
    </citation>
    <scope>NUCLEOTIDE SEQUENCE [LARGE SCALE GENOMIC DNA]</scope>
    <source>
        <strain evidence="1">GT-2023</strain>
        <tissue evidence="1">Liver</tissue>
    </source>
</reference>
<accession>A0ABR3MQG7</accession>
<organism evidence="1 2">
    <name type="scientific">Cirrhinus molitorella</name>
    <name type="common">mud carp</name>
    <dbReference type="NCBI Taxonomy" id="172907"/>
    <lineage>
        <taxon>Eukaryota</taxon>
        <taxon>Metazoa</taxon>
        <taxon>Chordata</taxon>
        <taxon>Craniata</taxon>
        <taxon>Vertebrata</taxon>
        <taxon>Euteleostomi</taxon>
        <taxon>Actinopterygii</taxon>
        <taxon>Neopterygii</taxon>
        <taxon>Teleostei</taxon>
        <taxon>Ostariophysi</taxon>
        <taxon>Cypriniformes</taxon>
        <taxon>Cyprinidae</taxon>
        <taxon>Labeoninae</taxon>
        <taxon>Labeonini</taxon>
        <taxon>Cirrhinus</taxon>
    </lineage>
</organism>
<sequence length="74" mass="8121">MPCARIWLTNITEKKSCHNVSQCPDSSRTARSVLQQHAVESERRSGEPLCVCLPAKPDPPVHPTPALSPPPEHT</sequence>
<dbReference type="Proteomes" id="UP001558613">
    <property type="component" value="Unassembled WGS sequence"/>
</dbReference>
<keyword evidence="2" id="KW-1185">Reference proteome</keyword>
<name>A0ABR3MQG7_9TELE</name>